<comment type="caution">
    <text evidence="3">The sequence shown here is derived from an EMBL/GenBank/DDBJ whole genome shotgun (WGS) entry which is preliminary data.</text>
</comment>
<keyword evidence="4" id="KW-1185">Reference proteome</keyword>
<dbReference type="EMBL" id="QPIG01000001">
    <property type="protein sequence ID" value="RCU58613.1"/>
    <property type="molecule type" value="Genomic_DNA"/>
</dbReference>
<reference evidence="3 4" key="1">
    <citation type="submission" date="2018-07" db="EMBL/GenBank/DDBJ databases">
        <title>Oceanihabitans testaceum sp. nov., isolated from marine sediment.</title>
        <authorList>
            <person name="Li C.-M."/>
        </authorList>
    </citation>
    <scope>NUCLEOTIDE SEQUENCE [LARGE SCALE GENOMIC DNA]</scope>
    <source>
        <strain evidence="3 4">S9-10</strain>
    </source>
</reference>
<dbReference type="InterPro" id="IPR036735">
    <property type="entry name" value="NGN_dom_sf"/>
</dbReference>
<protein>
    <submittedName>
        <fullName evidence="3">UpxY family transcription antiterminator</fullName>
    </submittedName>
</protein>
<keyword evidence="1" id="KW-0804">Transcription</keyword>
<dbReference type="RefSeq" id="WP_072347264.1">
    <property type="nucleotide sequence ID" value="NZ_QNRP01000011.1"/>
</dbReference>
<sequence length="159" mass="18412">MQEKKWYVLYVKLNHEKKAEKRINDLGEDITAFCPTRTEVRVWSDRKKKIQVPLLPRMIFVHTTEKVRSKVFHIPGTLNYLYDQGKPGIVRDEEIEFLKNQVETLDIASHSVEAFEPGTSIDLDSFGVDNQEGIILKSNKNNLWVALRSVGFVVKLQIN</sequence>
<dbReference type="SUPFAM" id="SSF82679">
    <property type="entry name" value="N-utilization substance G protein NusG, N-terminal domain"/>
    <property type="match status" value="1"/>
</dbReference>
<dbReference type="Proteomes" id="UP000252249">
    <property type="component" value="Unassembled WGS sequence"/>
</dbReference>
<evidence type="ECO:0000313" key="4">
    <source>
        <dbReference type="Proteomes" id="UP000252249"/>
    </source>
</evidence>
<evidence type="ECO:0000313" key="3">
    <source>
        <dbReference type="EMBL" id="RCU58613.1"/>
    </source>
</evidence>
<evidence type="ECO:0000256" key="1">
    <source>
        <dbReference type="ARBA" id="ARBA00023163"/>
    </source>
</evidence>
<dbReference type="InterPro" id="IPR006645">
    <property type="entry name" value="NGN-like_dom"/>
</dbReference>
<dbReference type="OrthoDB" id="9796143at2"/>
<dbReference type="Gene3D" id="3.30.70.940">
    <property type="entry name" value="NusG, N-terminal domain"/>
    <property type="match status" value="1"/>
</dbReference>
<feature type="domain" description="NusG-like N-terminal" evidence="2">
    <location>
        <begin position="4"/>
        <end position="97"/>
    </location>
</feature>
<accession>A0A368P887</accession>
<gene>
    <name evidence="3" type="ORF">DU428_04340</name>
</gene>
<dbReference type="GO" id="GO:0006354">
    <property type="term" value="P:DNA-templated transcription elongation"/>
    <property type="evidence" value="ECO:0007669"/>
    <property type="project" value="InterPro"/>
</dbReference>
<name>A0A368P887_9FLAO</name>
<dbReference type="CDD" id="cd09895">
    <property type="entry name" value="NGN_SP_UpxY"/>
    <property type="match status" value="1"/>
</dbReference>
<evidence type="ECO:0000259" key="2">
    <source>
        <dbReference type="Pfam" id="PF02357"/>
    </source>
</evidence>
<dbReference type="Pfam" id="PF02357">
    <property type="entry name" value="NusG"/>
    <property type="match status" value="1"/>
</dbReference>
<organism evidence="3 4">
    <name type="scientific">Oceanihabitans sediminis</name>
    <dbReference type="NCBI Taxonomy" id="1812012"/>
    <lineage>
        <taxon>Bacteria</taxon>
        <taxon>Pseudomonadati</taxon>
        <taxon>Bacteroidota</taxon>
        <taxon>Flavobacteriia</taxon>
        <taxon>Flavobacteriales</taxon>
        <taxon>Flavobacteriaceae</taxon>
        <taxon>Oceanihabitans</taxon>
    </lineage>
</organism>
<dbReference type="NCBIfam" id="NF033644">
    <property type="entry name" value="antiterm_UpxY"/>
    <property type="match status" value="1"/>
</dbReference>
<dbReference type="AlphaFoldDB" id="A0A368P887"/>
<proteinExistence type="predicted"/>